<dbReference type="eggNOG" id="ENOG502QVMS">
    <property type="taxonomic scope" value="Eukaryota"/>
</dbReference>
<dbReference type="PANTHER" id="PTHR28158">
    <property type="entry name" value="37S RIBOSOMAL PROTEIN S35, MITOCHONDRIAL"/>
    <property type="match status" value="1"/>
</dbReference>
<dbReference type="GO" id="GO:0005763">
    <property type="term" value="C:mitochondrial small ribosomal subunit"/>
    <property type="evidence" value="ECO:0007669"/>
    <property type="project" value="EnsemblFungi"/>
</dbReference>
<reference evidence="1 2" key="1">
    <citation type="journal article" date="2011" name="Proc. Natl. Acad. Sci. U.S.A.">
        <title>Evolutionary erosion of yeast sex chromosomes by mating-type switching accidents.</title>
        <authorList>
            <person name="Gordon J.L."/>
            <person name="Armisen D."/>
            <person name="Proux-Wera E."/>
            <person name="Oheigeartaigh S.S."/>
            <person name="Byrne K.P."/>
            <person name="Wolfe K.H."/>
        </authorList>
    </citation>
    <scope>NUCLEOTIDE SEQUENCE [LARGE SCALE GENOMIC DNA]</scope>
    <source>
        <strain evidence="2">ATCC 24235 / CBS 4417 / NBRC 1672 / NRRL Y-8282 / UCD 70-5</strain>
    </source>
</reference>
<evidence type="ECO:0000313" key="2">
    <source>
        <dbReference type="Proteomes" id="UP000005666"/>
    </source>
</evidence>
<dbReference type="GeneID" id="11532303"/>
<proteinExistence type="predicted"/>
<sequence>MLSCGVRQKVSGAGAVVQQQRFMSGRRIAYPTFPFRKLTRQHPKSHDTNLKYAMRQFLGPKNFKGEYPMNKYFYVPTDHVPNYVKPDLERGQALQNAKKETLRMRHDGSYEVDPKLVNLSEKVYPKRSLQPFPLNKHCQTNYIISTELKQDIYNEITNLGMTAQQVSQKYGLKIPRIEAIIKLQEIEMKWLKHNKVKEDTKVMASTLFKMFPVFNPNNNTEVTRNQEGIQTFSRKENLSEIPVPPKALNSRFLTISESQPFGPVDAANILELEPAITTLEKLSTEGQHSSGRTVKDNKVKTIYGELLEGEKSQFKFKDAKVGRVGFRYGAGNRDSKKDRRIDFDAQGKMIYV</sequence>
<accession>G8BNQ9</accession>
<protein>
    <recommendedName>
        <fullName evidence="3">37S ribosomal protein S35, mitochondrial</fullName>
    </recommendedName>
</protein>
<dbReference type="Pfam" id="PF12298">
    <property type="entry name" value="Bot1p"/>
    <property type="match status" value="1"/>
</dbReference>
<dbReference type="STRING" id="1071381.G8BNQ9"/>
<dbReference type="PANTHER" id="PTHR28158:SF1">
    <property type="entry name" value="SMALL RIBOSOMAL SUBUNIT PROTEIN MS45"/>
    <property type="match status" value="1"/>
</dbReference>
<evidence type="ECO:0008006" key="3">
    <source>
        <dbReference type="Google" id="ProtNLM"/>
    </source>
</evidence>
<dbReference type="RefSeq" id="XP_003683971.1">
    <property type="nucleotide sequence ID" value="XM_003683923.1"/>
</dbReference>
<dbReference type="GO" id="GO:0003735">
    <property type="term" value="F:structural constituent of ribosome"/>
    <property type="evidence" value="ECO:0007669"/>
    <property type="project" value="EnsemblFungi"/>
</dbReference>
<dbReference type="OMA" id="KYAMRQF"/>
<organism evidence="1 2">
    <name type="scientific">Tetrapisispora phaffii (strain ATCC 24235 / CBS 4417 / NBRC 1672 / NRRL Y-8282 / UCD 70-5)</name>
    <name type="common">Yeast</name>
    <name type="synonym">Fabospora phaffii</name>
    <dbReference type="NCBI Taxonomy" id="1071381"/>
    <lineage>
        <taxon>Eukaryota</taxon>
        <taxon>Fungi</taxon>
        <taxon>Dikarya</taxon>
        <taxon>Ascomycota</taxon>
        <taxon>Saccharomycotina</taxon>
        <taxon>Saccharomycetes</taxon>
        <taxon>Saccharomycetales</taxon>
        <taxon>Saccharomycetaceae</taxon>
        <taxon>Tetrapisispora</taxon>
    </lineage>
</organism>
<dbReference type="HOGENOM" id="CLU_842157_0_0_1"/>
<dbReference type="InterPro" id="IPR021036">
    <property type="entry name" value="Ribosomal_mS45"/>
</dbReference>
<dbReference type="OrthoDB" id="10052321at2759"/>
<dbReference type="Proteomes" id="UP000005666">
    <property type="component" value="Chromosome 1"/>
</dbReference>
<name>G8BNQ9_TETPH</name>
<dbReference type="EMBL" id="HE612856">
    <property type="protein sequence ID" value="CCE61537.1"/>
    <property type="molecule type" value="Genomic_DNA"/>
</dbReference>
<keyword evidence="2" id="KW-1185">Reference proteome</keyword>
<gene>
    <name evidence="1" type="primary">TPHA0A04640</name>
    <name evidence="1" type="ordered locus">TPHA_0A04640</name>
</gene>
<dbReference type="KEGG" id="tpf:TPHA_0A04640"/>
<dbReference type="GO" id="GO:0032543">
    <property type="term" value="P:mitochondrial translation"/>
    <property type="evidence" value="ECO:0007669"/>
    <property type="project" value="TreeGrafter"/>
</dbReference>
<evidence type="ECO:0000313" key="1">
    <source>
        <dbReference type="EMBL" id="CCE61537.1"/>
    </source>
</evidence>
<dbReference type="AlphaFoldDB" id="G8BNQ9"/>